<sequence>MPFRDSFISQNFPQSDAIWTWNPENDFRADEDDATEIGADWDDEDEAPRNSVRPRSPERSNTGGSDNLGNTQEQGDSEERDEAGSMPELVDRPDEDDSGQAHESRWGRTFITSSQLRIVGQTNTNNMNGYPHYNSIHEDGHEHEYESNETIGDQVDLEYLSAVSNYIGHFRWDAHAGHLSSVSALLCQGSSGGYESSTRLPCDCYCRELLRSAR</sequence>
<dbReference type="EMBL" id="MCFC01000032">
    <property type="protein sequence ID" value="ORY28323.1"/>
    <property type="molecule type" value="Genomic_DNA"/>
</dbReference>
<reference evidence="2 3" key="1">
    <citation type="submission" date="2016-07" db="EMBL/GenBank/DDBJ databases">
        <title>Pervasive Adenine N6-methylation of Active Genes in Fungi.</title>
        <authorList>
            <consortium name="DOE Joint Genome Institute"/>
            <person name="Mondo S.J."/>
            <person name="Dannebaum R.O."/>
            <person name="Kuo R.C."/>
            <person name="Labutti K."/>
            <person name="Haridas S."/>
            <person name="Kuo A."/>
            <person name="Salamov A."/>
            <person name="Ahrendt S.R."/>
            <person name="Lipzen A."/>
            <person name="Sullivan W."/>
            <person name="Andreopoulos W.B."/>
            <person name="Clum A."/>
            <person name="Lindquist E."/>
            <person name="Daum C."/>
            <person name="Ramamoorthy G.K."/>
            <person name="Gryganskyi A."/>
            <person name="Culley D."/>
            <person name="Magnuson J.K."/>
            <person name="James T.Y."/>
            <person name="O'Malley M.A."/>
            <person name="Stajich J.E."/>
            <person name="Spatafora J.W."/>
            <person name="Visel A."/>
            <person name="Grigoriev I.V."/>
        </authorList>
    </citation>
    <scope>NUCLEOTIDE SEQUENCE [LARGE SCALE GENOMIC DNA]</scope>
    <source>
        <strain evidence="2 3">68-887.2</strain>
    </source>
</reference>
<comment type="caution">
    <text evidence="2">The sequence shown here is derived from an EMBL/GenBank/DDBJ whole genome shotgun (WGS) entry which is preliminary data.</text>
</comment>
<name>A0A1Y2B0I7_9TREE</name>
<protein>
    <submittedName>
        <fullName evidence="2">Uncharacterized protein</fullName>
    </submittedName>
</protein>
<feature type="compositionally biased region" description="Polar residues" evidence="1">
    <location>
        <begin position="59"/>
        <end position="74"/>
    </location>
</feature>
<dbReference type="InParanoid" id="A0A1Y2B0I7"/>
<feature type="region of interest" description="Disordered" evidence="1">
    <location>
        <begin position="1"/>
        <end position="107"/>
    </location>
</feature>
<accession>A0A1Y2B0I7</accession>
<evidence type="ECO:0000313" key="3">
    <source>
        <dbReference type="Proteomes" id="UP000193986"/>
    </source>
</evidence>
<keyword evidence="3" id="KW-1185">Reference proteome</keyword>
<evidence type="ECO:0000313" key="2">
    <source>
        <dbReference type="EMBL" id="ORY28323.1"/>
    </source>
</evidence>
<dbReference type="Proteomes" id="UP000193986">
    <property type="component" value="Unassembled WGS sequence"/>
</dbReference>
<proteinExistence type="predicted"/>
<gene>
    <name evidence="2" type="ORF">BCR39DRAFT_559612</name>
</gene>
<feature type="region of interest" description="Disordered" evidence="1">
    <location>
        <begin position="122"/>
        <end position="148"/>
    </location>
</feature>
<feature type="compositionally biased region" description="Basic and acidic residues" evidence="1">
    <location>
        <begin position="135"/>
        <end position="146"/>
    </location>
</feature>
<feature type="compositionally biased region" description="Acidic residues" evidence="1">
    <location>
        <begin position="29"/>
        <end position="46"/>
    </location>
</feature>
<evidence type="ECO:0000256" key="1">
    <source>
        <dbReference type="SAM" id="MobiDB-lite"/>
    </source>
</evidence>
<organism evidence="2 3">
    <name type="scientific">Naematelia encephala</name>
    <dbReference type="NCBI Taxonomy" id="71784"/>
    <lineage>
        <taxon>Eukaryota</taxon>
        <taxon>Fungi</taxon>
        <taxon>Dikarya</taxon>
        <taxon>Basidiomycota</taxon>
        <taxon>Agaricomycotina</taxon>
        <taxon>Tremellomycetes</taxon>
        <taxon>Tremellales</taxon>
        <taxon>Naemateliaceae</taxon>
        <taxon>Naematelia</taxon>
    </lineage>
</organism>
<dbReference type="AlphaFoldDB" id="A0A1Y2B0I7"/>